<sequence length="224" mass="25812">MTKFRFLDNFCPRLFDQLEVFSNLPAEELSIKTVSDPDLLNLCGGIPIAAPTNFKMYIEMEATNVYELKVFCDQFYVNRTIDLNTKIIYNNTMIIPDAYRGNGVGTNLFLNQVKACRELAFGEINVLATSGAGYTGHRHWGRVGFSQSTIDAETFQSWCLRLGFHQPNLFELLKNEEGYKFWTELGPTWFGTFKVEDDSQNMSWLREYIQIMQRRNEGIIPIAL</sequence>
<protein>
    <submittedName>
        <fullName evidence="1">Uncharacterized protein</fullName>
    </submittedName>
</protein>
<dbReference type="AlphaFoldDB" id="A0A1C4G2J6"/>
<keyword evidence="2" id="KW-1185">Reference proteome</keyword>
<name>A0A1C4G2J6_9BACT</name>
<evidence type="ECO:0000313" key="1">
    <source>
        <dbReference type="EMBL" id="SCC62428.1"/>
    </source>
</evidence>
<gene>
    <name evidence="1" type="ORF">GA0116948_12028</name>
</gene>
<proteinExistence type="predicted"/>
<dbReference type="Proteomes" id="UP000242818">
    <property type="component" value="Unassembled WGS sequence"/>
</dbReference>
<dbReference type="RefSeq" id="WP_089715422.1">
    <property type="nucleotide sequence ID" value="NZ_FMAR01000020.1"/>
</dbReference>
<evidence type="ECO:0000313" key="2">
    <source>
        <dbReference type="Proteomes" id="UP000242818"/>
    </source>
</evidence>
<organism evidence="1 2">
    <name type="scientific">Chitinophaga costaii</name>
    <dbReference type="NCBI Taxonomy" id="1335309"/>
    <lineage>
        <taxon>Bacteria</taxon>
        <taxon>Pseudomonadati</taxon>
        <taxon>Bacteroidota</taxon>
        <taxon>Chitinophagia</taxon>
        <taxon>Chitinophagales</taxon>
        <taxon>Chitinophagaceae</taxon>
        <taxon>Chitinophaga</taxon>
    </lineage>
</organism>
<reference evidence="1 2" key="1">
    <citation type="submission" date="2016-08" db="EMBL/GenBank/DDBJ databases">
        <authorList>
            <person name="Seilhamer J.J."/>
        </authorList>
    </citation>
    <scope>NUCLEOTIDE SEQUENCE [LARGE SCALE GENOMIC DNA]</scope>
    <source>
        <strain evidence="1 2">A37T2</strain>
    </source>
</reference>
<accession>A0A1C4G2J6</accession>
<dbReference type="EMBL" id="FMAR01000020">
    <property type="protein sequence ID" value="SCC62428.1"/>
    <property type="molecule type" value="Genomic_DNA"/>
</dbReference>